<dbReference type="EMBL" id="JBEAFC010000008">
    <property type="protein sequence ID" value="KAL1543747.1"/>
    <property type="molecule type" value="Genomic_DNA"/>
</dbReference>
<dbReference type="InterPro" id="IPR017930">
    <property type="entry name" value="Myb_dom"/>
</dbReference>
<dbReference type="Proteomes" id="UP001567538">
    <property type="component" value="Unassembled WGS sequence"/>
</dbReference>
<evidence type="ECO:0000259" key="7">
    <source>
        <dbReference type="PROSITE" id="PS50090"/>
    </source>
</evidence>
<keyword evidence="3" id="KW-0805">Transcription regulation</keyword>
<feature type="domain" description="Myb-like" evidence="7">
    <location>
        <begin position="65"/>
        <end position="115"/>
    </location>
</feature>
<dbReference type="CDD" id="cd00167">
    <property type="entry name" value="SANT"/>
    <property type="match status" value="2"/>
</dbReference>
<dbReference type="PROSITE" id="PS50090">
    <property type="entry name" value="MYB_LIKE"/>
    <property type="match status" value="2"/>
</dbReference>
<feature type="domain" description="Myb-like" evidence="7">
    <location>
        <begin position="18"/>
        <end position="64"/>
    </location>
</feature>
<evidence type="ECO:0000256" key="6">
    <source>
        <dbReference type="ARBA" id="ARBA00023242"/>
    </source>
</evidence>
<dbReference type="GO" id="GO:0005634">
    <property type="term" value="C:nucleus"/>
    <property type="evidence" value="ECO:0007669"/>
    <property type="project" value="UniProtKB-SubCell"/>
</dbReference>
<evidence type="ECO:0000313" key="9">
    <source>
        <dbReference type="EMBL" id="KAL1543747.1"/>
    </source>
</evidence>
<evidence type="ECO:0000256" key="5">
    <source>
        <dbReference type="ARBA" id="ARBA00023163"/>
    </source>
</evidence>
<dbReference type="SMART" id="SM00717">
    <property type="entry name" value="SANT"/>
    <property type="match status" value="2"/>
</dbReference>
<evidence type="ECO:0000256" key="2">
    <source>
        <dbReference type="ARBA" id="ARBA00022737"/>
    </source>
</evidence>
<dbReference type="Pfam" id="PF13921">
    <property type="entry name" value="Myb_DNA-bind_6"/>
    <property type="match status" value="1"/>
</dbReference>
<evidence type="ECO:0000256" key="1">
    <source>
        <dbReference type="ARBA" id="ARBA00004123"/>
    </source>
</evidence>
<dbReference type="PANTHER" id="PTHR45614:SF221">
    <property type="entry name" value="MYB DOMAIN PROTEIN 110"/>
    <property type="match status" value="1"/>
</dbReference>
<name>A0ABD1GHZ6_SALDI</name>
<comment type="subcellular location">
    <subcellularLocation>
        <location evidence="1">Nucleus</location>
    </subcellularLocation>
</comment>
<keyword evidence="6" id="KW-0539">Nucleus</keyword>
<dbReference type="AlphaFoldDB" id="A0ABD1GHZ6"/>
<reference evidence="9 10" key="1">
    <citation type="submission" date="2024-06" db="EMBL/GenBank/DDBJ databases">
        <title>A chromosome level genome sequence of Diviner's sage (Salvia divinorum).</title>
        <authorList>
            <person name="Ford S.A."/>
            <person name="Ro D.-K."/>
            <person name="Ness R.W."/>
            <person name="Phillips M.A."/>
        </authorList>
    </citation>
    <scope>NUCLEOTIDE SEQUENCE [LARGE SCALE GENOMIC DNA]</scope>
    <source>
        <strain evidence="9">SAF-2024a</strain>
        <tissue evidence="9">Leaf</tissue>
    </source>
</reference>
<dbReference type="FunFam" id="1.10.10.60:FF:000060">
    <property type="entry name" value="MYB transcription factor"/>
    <property type="match status" value="1"/>
</dbReference>
<keyword evidence="2" id="KW-0677">Repeat</keyword>
<evidence type="ECO:0000313" key="10">
    <source>
        <dbReference type="Proteomes" id="UP001567538"/>
    </source>
</evidence>
<keyword evidence="10" id="KW-1185">Reference proteome</keyword>
<dbReference type="GO" id="GO:0003677">
    <property type="term" value="F:DNA binding"/>
    <property type="evidence" value="ECO:0007669"/>
    <property type="project" value="UniProtKB-KW"/>
</dbReference>
<sequence>MDETRCRGSNYNPRTCPRGHWRPAEDEKLRQLVEKYGPQNWNSIAEKLQGRSGKSCRLRWFNQLDPRINRRPFLEEEEERLLAAHRIHGNKWALISRLFPGRTDNAVKNHWHVIMARTRREKFKLSSMIFRAHQQDHNARIPEEYGSKISFQNDGMKFDDSQSKSNDKIFPLSSFSGWPTNFTSDLCGRRRGYNHQSNLSIFSPYHFGKTGTSEEKSIEKINALFIDFLGVGISS</sequence>
<dbReference type="Gene3D" id="1.10.10.60">
    <property type="entry name" value="Homeodomain-like"/>
    <property type="match status" value="2"/>
</dbReference>
<evidence type="ECO:0000256" key="4">
    <source>
        <dbReference type="ARBA" id="ARBA00023125"/>
    </source>
</evidence>
<dbReference type="PANTHER" id="PTHR45614">
    <property type="entry name" value="MYB PROTEIN-RELATED"/>
    <property type="match status" value="1"/>
</dbReference>
<comment type="caution">
    <text evidence="9">The sequence shown here is derived from an EMBL/GenBank/DDBJ whole genome shotgun (WGS) entry which is preliminary data.</text>
</comment>
<protein>
    <submittedName>
        <fullName evidence="9">Transcription factor MYB54-like</fullName>
    </submittedName>
</protein>
<dbReference type="InterPro" id="IPR050560">
    <property type="entry name" value="MYB_TF"/>
</dbReference>
<gene>
    <name evidence="9" type="ORF">AAHA92_20684</name>
</gene>
<proteinExistence type="predicted"/>
<dbReference type="SUPFAM" id="SSF46689">
    <property type="entry name" value="Homeodomain-like"/>
    <property type="match status" value="1"/>
</dbReference>
<evidence type="ECO:0000259" key="8">
    <source>
        <dbReference type="PROSITE" id="PS51294"/>
    </source>
</evidence>
<feature type="domain" description="HTH myb-type" evidence="8">
    <location>
        <begin position="18"/>
        <end position="68"/>
    </location>
</feature>
<dbReference type="InterPro" id="IPR009057">
    <property type="entry name" value="Homeodomain-like_sf"/>
</dbReference>
<dbReference type="PROSITE" id="PS51294">
    <property type="entry name" value="HTH_MYB"/>
    <property type="match status" value="2"/>
</dbReference>
<accession>A0ABD1GHZ6</accession>
<feature type="domain" description="HTH myb-type" evidence="8">
    <location>
        <begin position="69"/>
        <end position="119"/>
    </location>
</feature>
<evidence type="ECO:0000256" key="3">
    <source>
        <dbReference type="ARBA" id="ARBA00023015"/>
    </source>
</evidence>
<keyword evidence="4" id="KW-0238">DNA-binding</keyword>
<keyword evidence="5" id="KW-0804">Transcription</keyword>
<dbReference type="InterPro" id="IPR001005">
    <property type="entry name" value="SANT/Myb"/>
</dbReference>
<organism evidence="9 10">
    <name type="scientific">Salvia divinorum</name>
    <name type="common">Maria pastora</name>
    <name type="synonym">Diviner's sage</name>
    <dbReference type="NCBI Taxonomy" id="28513"/>
    <lineage>
        <taxon>Eukaryota</taxon>
        <taxon>Viridiplantae</taxon>
        <taxon>Streptophyta</taxon>
        <taxon>Embryophyta</taxon>
        <taxon>Tracheophyta</taxon>
        <taxon>Spermatophyta</taxon>
        <taxon>Magnoliopsida</taxon>
        <taxon>eudicotyledons</taxon>
        <taxon>Gunneridae</taxon>
        <taxon>Pentapetalae</taxon>
        <taxon>asterids</taxon>
        <taxon>lamiids</taxon>
        <taxon>Lamiales</taxon>
        <taxon>Lamiaceae</taxon>
        <taxon>Nepetoideae</taxon>
        <taxon>Mentheae</taxon>
        <taxon>Salviinae</taxon>
        <taxon>Salvia</taxon>
        <taxon>Salvia subgen. Calosphace</taxon>
    </lineage>
</organism>